<dbReference type="AlphaFoldDB" id="A0A6N2ADT0"/>
<reference evidence="2" key="1">
    <citation type="submission" date="2019-05" db="EMBL/GenBank/DDBJ databases">
        <title>The de novo reference genome and transcriptome assemblies of the wild tomato species Solanum chilense.</title>
        <authorList>
            <person name="Stam R."/>
            <person name="Nosenko T."/>
            <person name="Hoerger A.C."/>
            <person name="Stephan W."/>
            <person name="Seidel M.A."/>
            <person name="Kuhn J.M.M."/>
            <person name="Haberer G."/>
            <person name="Tellier A."/>
        </authorList>
    </citation>
    <scope>NUCLEOTIDE SEQUENCE</scope>
    <source>
        <tissue evidence="2">Mature leaves</tissue>
    </source>
</reference>
<organism evidence="2">
    <name type="scientific">Solanum chilense</name>
    <name type="common">Tomato</name>
    <name type="synonym">Lycopersicon chilense</name>
    <dbReference type="NCBI Taxonomy" id="4083"/>
    <lineage>
        <taxon>Eukaryota</taxon>
        <taxon>Viridiplantae</taxon>
        <taxon>Streptophyta</taxon>
        <taxon>Embryophyta</taxon>
        <taxon>Tracheophyta</taxon>
        <taxon>Spermatophyta</taxon>
        <taxon>Magnoliopsida</taxon>
        <taxon>eudicotyledons</taxon>
        <taxon>Gunneridae</taxon>
        <taxon>Pentapetalae</taxon>
        <taxon>asterids</taxon>
        <taxon>lamiids</taxon>
        <taxon>Solanales</taxon>
        <taxon>Solanaceae</taxon>
        <taxon>Solanoideae</taxon>
        <taxon>Solaneae</taxon>
        <taxon>Solanum</taxon>
        <taxon>Solanum subgen. Lycopersicon</taxon>
    </lineage>
</organism>
<feature type="non-terminal residue" evidence="2">
    <location>
        <position position="1"/>
    </location>
</feature>
<protein>
    <submittedName>
        <fullName evidence="2">Uncharacterized protein</fullName>
    </submittedName>
</protein>
<keyword evidence="1" id="KW-1133">Transmembrane helix</keyword>
<evidence type="ECO:0000256" key="1">
    <source>
        <dbReference type="SAM" id="Phobius"/>
    </source>
</evidence>
<dbReference type="EMBL" id="RXGB01052506">
    <property type="protein sequence ID" value="TMW80512.1"/>
    <property type="molecule type" value="Genomic_DNA"/>
</dbReference>
<sequence length="100" mass="11306">SEVEVVMEEAVILEDVVAEVMVVTKTAGVTGKLELLQHNMVGETGQQVIGPIVMLSLGGLKRRHLMLLSQVIFWFVIAWLLYYLILAPYFHMYLPHLLLV</sequence>
<evidence type="ECO:0000313" key="2">
    <source>
        <dbReference type="EMBL" id="TMW80512.1"/>
    </source>
</evidence>
<comment type="caution">
    <text evidence="2">The sequence shown here is derived from an EMBL/GenBank/DDBJ whole genome shotgun (WGS) entry which is preliminary data.</text>
</comment>
<accession>A0A6N2ADT0</accession>
<proteinExistence type="predicted"/>
<keyword evidence="1" id="KW-0472">Membrane</keyword>
<feature type="transmembrane region" description="Helical" evidence="1">
    <location>
        <begin position="71"/>
        <end position="90"/>
    </location>
</feature>
<gene>
    <name evidence="2" type="ORF">EJD97_018869</name>
</gene>
<feature type="non-terminal residue" evidence="2">
    <location>
        <position position="100"/>
    </location>
</feature>
<keyword evidence="1" id="KW-0812">Transmembrane</keyword>
<name>A0A6N2ADT0_SOLCI</name>